<evidence type="ECO:0000313" key="2">
    <source>
        <dbReference type="EMBL" id="MFB9688253.1"/>
    </source>
</evidence>
<protein>
    <submittedName>
        <fullName evidence="2">YbaB/EbfC family nucleoid-associated protein</fullName>
    </submittedName>
</protein>
<organism evidence="2 3">
    <name type="scientific">Amycolatopsis plumensis</name>
    <dbReference type="NCBI Taxonomy" id="236508"/>
    <lineage>
        <taxon>Bacteria</taxon>
        <taxon>Bacillati</taxon>
        <taxon>Actinomycetota</taxon>
        <taxon>Actinomycetes</taxon>
        <taxon>Pseudonocardiales</taxon>
        <taxon>Pseudonocardiaceae</taxon>
        <taxon>Amycolatopsis</taxon>
    </lineage>
</organism>
<keyword evidence="3" id="KW-1185">Reference proteome</keyword>
<dbReference type="InterPro" id="IPR004401">
    <property type="entry name" value="YbaB/EbfC"/>
</dbReference>
<dbReference type="Proteomes" id="UP001589535">
    <property type="component" value="Unassembled WGS sequence"/>
</dbReference>
<evidence type="ECO:0000313" key="3">
    <source>
        <dbReference type="Proteomes" id="UP001589535"/>
    </source>
</evidence>
<dbReference type="RefSeq" id="WP_378199976.1">
    <property type="nucleotide sequence ID" value="NZ_JBHMBK010000025.1"/>
</dbReference>
<feature type="region of interest" description="Disordered" evidence="1">
    <location>
        <begin position="121"/>
        <end position="183"/>
    </location>
</feature>
<gene>
    <name evidence="2" type="ORF">ACFFTO_29095</name>
</gene>
<dbReference type="SUPFAM" id="SSF82607">
    <property type="entry name" value="YbaB-like"/>
    <property type="match status" value="1"/>
</dbReference>
<evidence type="ECO:0000256" key="1">
    <source>
        <dbReference type="SAM" id="MobiDB-lite"/>
    </source>
</evidence>
<dbReference type="Gene3D" id="3.30.1310.10">
    <property type="entry name" value="Nucleoid-associated protein YbaB-like domain"/>
    <property type="match status" value="1"/>
</dbReference>
<reference evidence="2 3" key="1">
    <citation type="submission" date="2024-09" db="EMBL/GenBank/DDBJ databases">
        <authorList>
            <person name="Sun Q."/>
            <person name="Mori K."/>
        </authorList>
    </citation>
    <scope>NUCLEOTIDE SEQUENCE [LARGE SCALE GENOMIC DNA]</scope>
    <source>
        <strain evidence="2 3">JCM 13852</strain>
    </source>
</reference>
<dbReference type="InterPro" id="IPR036894">
    <property type="entry name" value="YbaB-like_sf"/>
</dbReference>
<name>A0ABV5UA40_9PSEU</name>
<comment type="caution">
    <text evidence="2">The sequence shown here is derived from an EMBL/GenBank/DDBJ whole genome shotgun (WGS) entry which is preliminary data.</text>
</comment>
<accession>A0ABV5UA40</accession>
<dbReference type="EMBL" id="JBHMBK010000025">
    <property type="protein sequence ID" value="MFB9688253.1"/>
    <property type="molecule type" value="Genomic_DNA"/>
</dbReference>
<dbReference type="Pfam" id="PF02575">
    <property type="entry name" value="YbaB_DNA_bd"/>
    <property type="match status" value="1"/>
</dbReference>
<proteinExistence type="predicted"/>
<sequence length="183" mass="19481">MSGPFSDATGDPAAQVDQWVAQAKEKARRYQAMQAAVGQVSVTESGGDGLVTVSVDSAGNVTDLQLTDRVRELSGAQVAKAVLTTLRRAQSRLPERLADVMADTIGDDQRTVDTIVGNYRAKFPAPQPEPEESEPAAENVRRIGGIEETAAEPAPPPPPRPARRPPEDDGGDEDFGGSFMVRE</sequence>